<gene>
    <name evidence="2" type="ORF">WN944_018938</name>
</gene>
<keyword evidence="1" id="KW-0732">Signal</keyword>
<comment type="caution">
    <text evidence="2">The sequence shown here is derived from an EMBL/GenBank/DDBJ whole genome shotgun (WGS) entry which is preliminary data.</text>
</comment>
<reference evidence="2 3" key="1">
    <citation type="submission" date="2024-05" db="EMBL/GenBank/DDBJ databases">
        <title>Haplotype-resolved chromosome-level genome assembly of Huyou (Citrus changshanensis).</title>
        <authorList>
            <person name="Miao C."/>
            <person name="Chen W."/>
            <person name="Wu Y."/>
            <person name="Wang L."/>
            <person name="Zhao S."/>
            <person name="Grierson D."/>
            <person name="Xu C."/>
            <person name="Chen K."/>
        </authorList>
    </citation>
    <scope>NUCLEOTIDE SEQUENCE [LARGE SCALE GENOMIC DNA]</scope>
    <source>
        <strain evidence="2">01-14</strain>
        <tissue evidence="2">Leaf</tissue>
    </source>
</reference>
<proteinExistence type="predicted"/>
<evidence type="ECO:0000313" key="2">
    <source>
        <dbReference type="EMBL" id="KAK9187541.1"/>
    </source>
</evidence>
<feature type="chain" id="PRO_5042879439" evidence="1">
    <location>
        <begin position="26"/>
        <end position="173"/>
    </location>
</feature>
<dbReference type="EMBL" id="JBCGBO010000007">
    <property type="protein sequence ID" value="KAK9187541.1"/>
    <property type="molecule type" value="Genomic_DNA"/>
</dbReference>
<name>A0AAP0LVP3_9ROSI</name>
<organism evidence="2 3">
    <name type="scientific">Citrus x changshan-huyou</name>
    <dbReference type="NCBI Taxonomy" id="2935761"/>
    <lineage>
        <taxon>Eukaryota</taxon>
        <taxon>Viridiplantae</taxon>
        <taxon>Streptophyta</taxon>
        <taxon>Embryophyta</taxon>
        <taxon>Tracheophyta</taxon>
        <taxon>Spermatophyta</taxon>
        <taxon>Magnoliopsida</taxon>
        <taxon>eudicotyledons</taxon>
        <taxon>Gunneridae</taxon>
        <taxon>Pentapetalae</taxon>
        <taxon>rosids</taxon>
        <taxon>malvids</taxon>
        <taxon>Sapindales</taxon>
        <taxon>Rutaceae</taxon>
        <taxon>Aurantioideae</taxon>
        <taxon>Citrus</taxon>
    </lineage>
</organism>
<keyword evidence="3" id="KW-1185">Reference proteome</keyword>
<evidence type="ECO:0000256" key="1">
    <source>
        <dbReference type="SAM" id="SignalP"/>
    </source>
</evidence>
<accession>A0AAP0LVP3</accession>
<protein>
    <submittedName>
        <fullName evidence="2">Uncharacterized protein</fullName>
    </submittedName>
</protein>
<sequence length="173" mass="19880">MICPSHAKLNHFLLLTFLTITFLYSKDGYNSVTKEGWTPIRASGEPHENCKFKKPMKHECVRILEIREVAGIEEADADAEYDNALKEAIRAVKRRRFLALSEEEEKEVVVKRKLVNDFDRVASDDLIGVIVRSKLSKGRDEIEELSVSLEKTTKKANNMKTNIRTFPRLAKCR</sequence>
<dbReference type="Proteomes" id="UP001428341">
    <property type="component" value="Unassembled WGS sequence"/>
</dbReference>
<dbReference type="AlphaFoldDB" id="A0AAP0LVP3"/>
<feature type="signal peptide" evidence="1">
    <location>
        <begin position="1"/>
        <end position="25"/>
    </location>
</feature>
<evidence type="ECO:0000313" key="3">
    <source>
        <dbReference type="Proteomes" id="UP001428341"/>
    </source>
</evidence>